<feature type="compositionally biased region" description="Basic and acidic residues" evidence="9">
    <location>
        <begin position="129"/>
        <end position="138"/>
    </location>
</feature>
<dbReference type="FunFam" id="3.40.50.620:FF:000037">
    <property type="entry name" value="Glutamine--tRNA ligase cytoplasmic"/>
    <property type="match status" value="1"/>
</dbReference>
<dbReference type="InterPro" id="IPR004514">
    <property type="entry name" value="Gln-tRNA-synth"/>
</dbReference>
<dbReference type="InterPro" id="IPR011035">
    <property type="entry name" value="Ribosomal_bL25/Gln-tRNA_synth"/>
</dbReference>
<protein>
    <recommendedName>
        <fullName evidence="1">glutamine--tRNA ligase</fullName>
        <ecNumber evidence="1">6.1.1.18</ecNumber>
    </recommendedName>
</protein>
<dbReference type="InterPro" id="IPR050132">
    <property type="entry name" value="Gln/Glu-tRNA_Ligase"/>
</dbReference>
<evidence type="ECO:0000259" key="12">
    <source>
        <dbReference type="Pfam" id="PF20974"/>
    </source>
</evidence>
<feature type="domain" description="tRNA synthetases class I (E and Q) anti-codon binding" evidence="12">
    <location>
        <begin position="458"/>
        <end position="533"/>
    </location>
</feature>
<evidence type="ECO:0000256" key="7">
    <source>
        <dbReference type="ARBA" id="ARBA00023146"/>
    </source>
</evidence>
<dbReference type="EMBL" id="UINC01007048">
    <property type="protein sequence ID" value="SVA31126.1"/>
    <property type="molecule type" value="Genomic_DNA"/>
</dbReference>
<feature type="region of interest" description="Disordered" evidence="9">
    <location>
        <begin position="126"/>
        <end position="150"/>
    </location>
</feature>
<dbReference type="InterPro" id="IPR000924">
    <property type="entry name" value="Glu/Gln-tRNA-synth"/>
</dbReference>
<dbReference type="NCBIfam" id="TIGR00440">
    <property type="entry name" value="glnS"/>
    <property type="match status" value="1"/>
</dbReference>
<dbReference type="HAMAP" id="MF_00126">
    <property type="entry name" value="Gln_tRNA_synth"/>
    <property type="match status" value="1"/>
</dbReference>
<dbReference type="GO" id="GO:0005829">
    <property type="term" value="C:cytosol"/>
    <property type="evidence" value="ECO:0007669"/>
    <property type="project" value="TreeGrafter"/>
</dbReference>
<evidence type="ECO:0000259" key="11">
    <source>
        <dbReference type="Pfam" id="PF03950"/>
    </source>
</evidence>
<proteinExistence type="inferred from homology"/>
<keyword evidence="6" id="KW-0648">Protein biosynthesis</keyword>
<dbReference type="InterPro" id="IPR020059">
    <property type="entry name" value="Glu/Gln-tRNA-synth_Ib_codon-bd"/>
</dbReference>
<gene>
    <name evidence="13" type="ORF">METZ01_LOCUS83980</name>
</gene>
<feature type="domain" description="Glutamyl/glutaminyl-tRNA synthetase class Ib anti-codon binding" evidence="11">
    <location>
        <begin position="340"/>
        <end position="441"/>
    </location>
</feature>
<dbReference type="InterPro" id="IPR020056">
    <property type="entry name" value="Rbsml_bL25/Gln-tRNA_synth_N"/>
</dbReference>
<dbReference type="EC" id="6.1.1.18" evidence="1"/>
<evidence type="ECO:0000256" key="9">
    <source>
        <dbReference type="SAM" id="MobiDB-lite"/>
    </source>
</evidence>
<dbReference type="PANTHER" id="PTHR43097">
    <property type="entry name" value="GLUTAMINE-TRNA LIGASE"/>
    <property type="match status" value="1"/>
</dbReference>
<evidence type="ECO:0000256" key="6">
    <source>
        <dbReference type="ARBA" id="ARBA00022917"/>
    </source>
</evidence>
<evidence type="ECO:0000256" key="4">
    <source>
        <dbReference type="ARBA" id="ARBA00022741"/>
    </source>
</evidence>
<evidence type="ECO:0000256" key="2">
    <source>
        <dbReference type="ARBA" id="ARBA00022490"/>
    </source>
</evidence>
<feature type="domain" description="Glutamyl/glutaminyl-tRNA synthetase class Ib catalytic" evidence="10">
    <location>
        <begin position="27"/>
        <end position="337"/>
    </location>
</feature>
<accession>A0A381USK6</accession>
<dbReference type="InterPro" id="IPR001412">
    <property type="entry name" value="aa-tRNA-synth_I_CS"/>
</dbReference>
<dbReference type="Pfam" id="PF03950">
    <property type="entry name" value="tRNA-synt_1c_C"/>
    <property type="match status" value="1"/>
</dbReference>
<dbReference type="Gene3D" id="2.40.240.10">
    <property type="entry name" value="Ribosomal Protein L25, Chain P"/>
    <property type="match status" value="2"/>
</dbReference>
<keyword evidence="2" id="KW-0963">Cytoplasm</keyword>
<dbReference type="PRINTS" id="PR00987">
    <property type="entry name" value="TRNASYNTHGLU"/>
</dbReference>
<keyword evidence="7" id="KW-0030">Aminoacyl-tRNA synthetase</keyword>
<evidence type="ECO:0000256" key="8">
    <source>
        <dbReference type="ARBA" id="ARBA00048270"/>
    </source>
</evidence>
<dbReference type="FunFam" id="2.40.240.10:FF:000001">
    <property type="entry name" value="Glutamine--tRNA ligase"/>
    <property type="match status" value="1"/>
</dbReference>
<dbReference type="Gene3D" id="3.40.50.620">
    <property type="entry name" value="HUPs"/>
    <property type="match status" value="1"/>
</dbReference>
<keyword evidence="5" id="KW-0067">ATP-binding</keyword>
<evidence type="ECO:0000256" key="1">
    <source>
        <dbReference type="ARBA" id="ARBA00012836"/>
    </source>
</evidence>
<comment type="catalytic activity">
    <reaction evidence="8">
        <text>tRNA(Gln) + L-glutamine + ATP = L-glutaminyl-tRNA(Gln) + AMP + diphosphate</text>
        <dbReference type="Rhea" id="RHEA:20121"/>
        <dbReference type="Rhea" id="RHEA-COMP:9662"/>
        <dbReference type="Rhea" id="RHEA-COMP:9681"/>
        <dbReference type="ChEBI" id="CHEBI:30616"/>
        <dbReference type="ChEBI" id="CHEBI:33019"/>
        <dbReference type="ChEBI" id="CHEBI:58359"/>
        <dbReference type="ChEBI" id="CHEBI:78442"/>
        <dbReference type="ChEBI" id="CHEBI:78521"/>
        <dbReference type="ChEBI" id="CHEBI:456215"/>
        <dbReference type="EC" id="6.1.1.18"/>
    </reaction>
</comment>
<dbReference type="SUPFAM" id="SSF50715">
    <property type="entry name" value="Ribosomal protein L25-like"/>
    <property type="match status" value="1"/>
</dbReference>
<dbReference type="AlphaFoldDB" id="A0A381USK6"/>
<evidence type="ECO:0000313" key="13">
    <source>
        <dbReference type="EMBL" id="SVA31126.1"/>
    </source>
</evidence>
<dbReference type="GO" id="GO:0006425">
    <property type="term" value="P:glutaminyl-tRNA aminoacylation"/>
    <property type="evidence" value="ECO:0007669"/>
    <property type="project" value="InterPro"/>
</dbReference>
<dbReference type="InterPro" id="IPR014729">
    <property type="entry name" value="Rossmann-like_a/b/a_fold"/>
</dbReference>
<dbReference type="GO" id="GO:0004819">
    <property type="term" value="F:glutamine-tRNA ligase activity"/>
    <property type="evidence" value="ECO:0007669"/>
    <property type="project" value="UniProtKB-EC"/>
</dbReference>
<dbReference type="Pfam" id="PF00749">
    <property type="entry name" value="tRNA-synt_1c"/>
    <property type="match status" value="1"/>
</dbReference>
<dbReference type="SUPFAM" id="SSF52374">
    <property type="entry name" value="Nucleotidylyl transferase"/>
    <property type="match status" value="1"/>
</dbReference>
<evidence type="ECO:0000256" key="5">
    <source>
        <dbReference type="ARBA" id="ARBA00022840"/>
    </source>
</evidence>
<dbReference type="GO" id="GO:0005524">
    <property type="term" value="F:ATP binding"/>
    <property type="evidence" value="ECO:0007669"/>
    <property type="project" value="UniProtKB-KW"/>
</dbReference>
<dbReference type="PROSITE" id="PS00178">
    <property type="entry name" value="AA_TRNA_LIGASE_I"/>
    <property type="match status" value="1"/>
</dbReference>
<keyword evidence="3" id="KW-0436">Ligase</keyword>
<dbReference type="Pfam" id="PF20974">
    <property type="entry name" value="tRNA-synt_1c_C2"/>
    <property type="match status" value="1"/>
</dbReference>
<dbReference type="InterPro" id="IPR020058">
    <property type="entry name" value="Glu/Gln-tRNA-synth_Ib_cat-dom"/>
</dbReference>
<name>A0A381USK6_9ZZZZ</name>
<organism evidence="13">
    <name type="scientific">marine metagenome</name>
    <dbReference type="NCBI Taxonomy" id="408172"/>
    <lineage>
        <taxon>unclassified sequences</taxon>
        <taxon>metagenomes</taxon>
        <taxon>ecological metagenomes</taxon>
    </lineage>
</organism>
<reference evidence="13" key="1">
    <citation type="submission" date="2018-05" db="EMBL/GenBank/DDBJ databases">
        <authorList>
            <person name="Lanie J.A."/>
            <person name="Ng W.-L."/>
            <person name="Kazmierczak K.M."/>
            <person name="Andrzejewski T.M."/>
            <person name="Davidsen T.M."/>
            <person name="Wayne K.J."/>
            <person name="Tettelin H."/>
            <person name="Glass J.I."/>
            <person name="Rusch D."/>
            <person name="Podicherti R."/>
            <person name="Tsui H.-C.T."/>
            <person name="Winkler M.E."/>
        </authorList>
    </citation>
    <scope>NUCLEOTIDE SEQUENCE</scope>
</reference>
<dbReference type="NCBIfam" id="NF011291">
    <property type="entry name" value="PRK14703.1"/>
    <property type="match status" value="1"/>
</dbReference>
<sequence>MNNQDNNSVDFIRSIVREDLASGKHDQIVTRFPPEPNGHLHIGHATSVCLNFGIGKEAANGYCNLRFDDTNPSRESNAFVEAIKRDIRWLGFDWGDKEFYASDYFQQLYEYAVKLVVSGKAYVDSQSPDEIRESRGTLKEPGQNSPYRDRSIEDNLDLFSRMKSGEFEEASHVLRAKIDMSSPNLNLRDPVMYRILRSHHHQTGTEWPIYPMYDFAHGLSDSIEGVTHSLCTMEYEDHRPLYDWFLDQLGVFPSRQIEFGKVLLSHTILSKRNLLRLVESGHVDGWDDPRMPTLSGMKRLGFTPESIRDFCGRVGITRRSNVADIALLEHCLREDLNKRAERRMAVLNPLKIIITNYPENEVEYLAAVNNPEDMSAGSREIPFSRELYIEREDFMEDPPRKFFRLAPGREIRLRYGFFIKCENVIKDPDTGEISELQCTYDPDTRGGFAPDGRKVRATIHWVSARHALPSEVRLYDRLCSDPNPDIASAQELETVLNPHSLDVIKEAMLEPSLKTACPGEKYQFERLGYFCADSEDSKPGTPVFNRTVTLRDTWARLQKAENKARS</sequence>
<dbReference type="InterPro" id="IPR022861">
    <property type="entry name" value="Gln_tRNA_ligase_bac"/>
</dbReference>
<evidence type="ECO:0000256" key="3">
    <source>
        <dbReference type="ARBA" id="ARBA00022598"/>
    </source>
</evidence>
<evidence type="ECO:0000259" key="10">
    <source>
        <dbReference type="Pfam" id="PF00749"/>
    </source>
</evidence>
<keyword evidence="4" id="KW-0547">Nucleotide-binding</keyword>
<dbReference type="InterPro" id="IPR049437">
    <property type="entry name" value="tRNA-synt_1c_C2"/>
</dbReference>
<dbReference type="PANTHER" id="PTHR43097:SF5">
    <property type="entry name" value="GLUTAMATE--TRNA LIGASE"/>
    <property type="match status" value="1"/>
</dbReference>